<evidence type="ECO:0000313" key="2">
    <source>
        <dbReference type="Proteomes" id="UP001165041"/>
    </source>
</evidence>
<reference evidence="1" key="1">
    <citation type="submission" date="2023-02" db="EMBL/GenBank/DDBJ databases">
        <title>Kitasatospora phosalacinea NBRC 14627.</title>
        <authorList>
            <person name="Ichikawa N."/>
            <person name="Sato H."/>
            <person name="Tonouchi N."/>
        </authorList>
    </citation>
    <scope>NUCLEOTIDE SEQUENCE</scope>
    <source>
        <strain evidence="1">NBRC 14627</strain>
    </source>
</reference>
<dbReference type="EMBL" id="BSSA01000026">
    <property type="protein sequence ID" value="GLW73609.1"/>
    <property type="molecule type" value="Genomic_DNA"/>
</dbReference>
<proteinExistence type="predicted"/>
<dbReference type="RefSeq" id="WP_285739247.1">
    <property type="nucleotide sequence ID" value="NZ_BSSA01000026.1"/>
</dbReference>
<organism evidence="1 2">
    <name type="scientific">Kitasatospora phosalacinea</name>
    <dbReference type="NCBI Taxonomy" id="2065"/>
    <lineage>
        <taxon>Bacteria</taxon>
        <taxon>Bacillati</taxon>
        <taxon>Actinomycetota</taxon>
        <taxon>Actinomycetes</taxon>
        <taxon>Kitasatosporales</taxon>
        <taxon>Streptomycetaceae</taxon>
        <taxon>Kitasatospora</taxon>
    </lineage>
</organism>
<comment type="caution">
    <text evidence="1">The sequence shown here is derived from an EMBL/GenBank/DDBJ whole genome shotgun (WGS) entry which is preliminary data.</text>
</comment>
<dbReference type="AlphaFoldDB" id="A0A9W6V2W2"/>
<gene>
    <name evidence="1" type="ORF">Kpho02_59080</name>
</gene>
<sequence length="48" mass="4996">MLIEHLWAEEAAAALRAAGGRIASGVRTPPRNVEEAVRAAEARVAAGE</sequence>
<evidence type="ECO:0000313" key="1">
    <source>
        <dbReference type="EMBL" id="GLW73609.1"/>
    </source>
</evidence>
<accession>A0A9W6V2W2</accession>
<dbReference type="Proteomes" id="UP001165041">
    <property type="component" value="Unassembled WGS sequence"/>
</dbReference>
<protein>
    <submittedName>
        <fullName evidence="1">Uncharacterized protein</fullName>
    </submittedName>
</protein>
<name>A0A9W6V2W2_9ACTN</name>